<evidence type="ECO:0000256" key="5">
    <source>
        <dbReference type="ARBA" id="ARBA00023163"/>
    </source>
</evidence>
<reference evidence="9 10" key="1">
    <citation type="journal article" date="2017" name="Nat. Ecol. Evol.">
        <title>Scallop genome provides insights into evolution of bilaterian karyotype and development.</title>
        <authorList>
            <person name="Wang S."/>
            <person name="Zhang J."/>
            <person name="Jiao W."/>
            <person name="Li J."/>
            <person name="Xun X."/>
            <person name="Sun Y."/>
            <person name="Guo X."/>
            <person name="Huan P."/>
            <person name="Dong B."/>
            <person name="Zhang L."/>
            <person name="Hu X."/>
            <person name="Sun X."/>
            <person name="Wang J."/>
            <person name="Zhao C."/>
            <person name="Wang Y."/>
            <person name="Wang D."/>
            <person name="Huang X."/>
            <person name="Wang R."/>
            <person name="Lv J."/>
            <person name="Li Y."/>
            <person name="Zhang Z."/>
            <person name="Liu B."/>
            <person name="Lu W."/>
            <person name="Hui Y."/>
            <person name="Liang J."/>
            <person name="Zhou Z."/>
            <person name="Hou R."/>
            <person name="Li X."/>
            <person name="Liu Y."/>
            <person name="Li H."/>
            <person name="Ning X."/>
            <person name="Lin Y."/>
            <person name="Zhao L."/>
            <person name="Xing Q."/>
            <person name="Dou J."/>
            <person name="Li Y."/>
            <person name="Mao J."/>
            <person name="Guo H."/>
            <person name="Dou H."/>
            <person name="Li T."/>
            <person name="Mu C."/>
            <person name="Jiang W."/>
            <person name="Fu Q."/>
            <person name="Fu X."/>
            <person name="Miao Y."/>
            <person name="Liu J."/>
            <person name="Yu Q."/>
            <person name="Li R."/>
            <person name="Liao H."/>
            <person name="Li X."/>
            <person name="Kong Y."/>
            <person name="Jiang Z."/>
            <person name="Chourrout D."/>
            <person name="Li R."/>
            <person name="Bao Z."/>
        </authorList>
    </citation>
    <scope>NUCLEOTIDE SEQUENCE [LARGE SCALE GENOMIC DNA]</scope>
    <source>
        <strain evidence="9 10">PY_sf001</strain>
    </source>
</reference>
<keyword evidence="10" id="KW-1185">Reference proteome</keyword>
<keyword evidence="4" id="KW-0238">DNA-binding</keyword>
<dbReference type="GO" id="GO:0046983">
    <property type="term" value="F:protein dimerization activity"/>
    <property type="evidence" value="ECO:0007669"/>
    <property type="project" value="InterPro"/>
</dbReference>
<dbReference type="FunFam" id="4.10.280.10:FF:000030">
    <property type="entry name" value="Twist transcription factor"/>
    <property type="match status" value="1"/>
</dbReference>
<organism evidence="9 10">
    <name type="scientific">Mizuhopecten yessoensis</name>
    <name type="common">Japanese scallop</name>
    <name type="synonym">Patinopecten yessoensis</name>
    <dbReference type="NCBI Taxonomy" id="6573"/>
    <lineage>
        <taxon>Eukaryota</taxon>
        <taxon>Metazoa</taxon>
        <taxon>Spiralia</taxon>
        <taxon>Lophotrochozoa</taxon>
        <taxon>Mollusca</taxon>
        <taxon>Bivalvia</taxon>
        <taxon>Autobranchia</taxon>
        <taxon>Pteriomorphia</taxon>
        <taxon>Pectinida</taxon>
        <taxon>Pectinoidea</taxon>
        <taxon>Pectinidae</taxon>
        <taxon>Mizuhopecten</taxon>
    </lineage>
</organism>
<evidence type="ECO:0000256" key="1">
    <source>
        <dbReference type="ARBA" id="ARBA00022473"/>
    </source>
</evidence>
<evidence type="ECO:0000259" key="8">
    <source>
        <dbReference type="PROSITE" id="PS50888"/>
    </source>
</evidence>
<protein>
    <submittedName>
        <fullName evidence="9">Twist-related protein</fullName>
    </submittedName>
</protein>
<dbReference type="STRING" id="6573.A0A210PSG8"/>
<dbReference type="EMBL" id="NEDP02005525">
    <property type="protein sequence ID" value="OWF39439.1"/>
    <property type="molecule type" value="Genomic_DNA"/>
</dbReference>
<dbReference type="GO" id="GO:0000977">
    <property type="term" value="F:RNA polymerase II transcription regulatory region sequence-specific DNA binding"/>
    <property type="evidence" value="ECO:0007669"/>
    <property type="project" value="TreeGrafter"/>
</dbReference>
<proteinExistence type="predicted"/>
<keyword evidence="1" id="KW-0217">Developmental protein</keyword>
<dbReference type="GO" id="GO:0000981">
    <property type="term" value="F:DNA-binding transcription factor activity, RNA polymerase II-specific"/>
    <property type="evidence" value="ECO:0007669"/>
    <property type="project" value="TreeGrafter"/>
</dbReference>
<keyword evidence="3" id="KW-0805">Transcription regulation</keyword>
<sequence>MVLTDLGMFAQHQLQGMRCSEQPSPPLDYSDHQERDVIATIKQECQENYSKSRKNKRKRSEDNNNVSVDVSKPFELYHDLESISSSSLSSASLSPGSDCSTDIHCNKKARRSLTTKTSPNDVADIQNQRVMANVRERQRTQSLNEGFSSLRKIIPTLPSDKLSKIQTLKLATRYIDFLYQVLRTDDANDNSNKMAASCNYVSDDRLSYAFSAWRMEGAWSMPTH</sequence>
<evidence type="ECO:0000256" key="4">
    <source>
        <dbReference type="ARBA" id="ARBA00023125"/>
    </source>
</evidence>
<dbReference type="Gene3D" id="4.10.280.10">
    <property type="entry name" value="Helix-loop-helix DNA-binding domain"/>
    <property type="match status" value="1"/>
</dbReference>
<keyword evidence="2" id="KW-0221">Differentiation</keyword>
<dbReference type="AlphaFoldDB" id="A0A210PSG8"/>
<dbReference type="PANTHER" id="PTHR23349">
    <property type="entry name" value="BASIC HELIX-LOOP-HELIX TRANSCRIPTION FACTOR, TWIST"/>
    <property type="match status" value="1"/>
</dbReference>
<dbReference type="InterPro" id="IPR036638">
    <property type="entry name" value="HLH_DNA-bd_sf"/>
</dbReference>
<gene>
    <name evidence="9" type="ORF">KP79_PYT19839</name>
</gene>
<evidence type="ECO:0000256" key="7">
    <source>
        <dbReference type="SAM" id="MobiDB-lite"/>
    </source>
</evidence>
<dbReference type="SUPFAM" id="SSF47459">
    <property type="entry name" value="HLH, helix-loop-helix DNA-binding domain"/>
    <property type="match status" value="1"/>
</dbReference>
<dbReference type="SMART" id="SM00353">
    <property type="entry name" value="HLH"/>
    <property type="match status" value="1"/>
</dbReference>
<evidence type="ECO:0000256" key="6">
    <source>
        <dbReference type="ARBA" id="ARBA00023242"/>
    </source>
</evidence>
<keyword evidence="5" id="KW-0804">Transcription</keyword>
<name>A0A210PSG8_MIZYE</name>
<feature type="domain" description="BHLH" evidence="8">
    <location>
        <begin position="127"/>
        <end position="178"/>
    </location>
</feature>
<dbReference type="PROSITE" id="PS50888">
    <property type="entry name" value="BHLH"/>
    <property type="match status" value="1"/>
</dbReference>
<dbReference type="OrthoDB" id="8583783at2759"/>
<evidence type="ECO:0000256" key="3">
    <source>
        <dbReference type="ARBA" id="ARBA00023015"/>
    </source>
</evidence>
<keyword evidence="6" id="KW-0539">Nucleus</keyword>
<comment type="caution">
    <text evidence="9">The sequence shown here is derived from an EMBL/GenBank/DDBJ whole genome shotgun (WGS) entry which is preliminary data.</text>
</comment>
<dbReference type="Proteomes" id="UP000242188">
    <property type="component" value="Unassembled WGS sequence"/>
</dbReference>
<dbReference type="PANTHER" id="PTHR23349:SF50">
    <property type="entry name" value="PROTEIN TWIST"/>
    <property type="match status" value="1"/>
</dbReference>
<feature type="region of interest" description="Disordered" evidence="7">
    <location>
        <begin position="47"/>
        <end position="66"/>
    </location>
</feature>
<evidence type="ECO:0000313" key="9">
    <source>
        <dbReference type="EMBL" id="OWF39439.1"/>
    </source>
</evidence>
<dbReference type="Pfam" id="PF00010">
    <property type="entry name" value="HLH"/>
    <property type="match status" value="1"/>
</dbReference>
<dbReference type="GO" id="GO:0030154">
    <property type="term" value="P:cell differentiation"/>
    <property type="evidence" value="ECO:0007669"/>
    <property type="project" value="UniProtKB-KW"/>
</dbReference>
<evidence type="ECO:0000313" key="10">
    <source>
        <dbReference type="Proteomes" id="UP000242188"/>
    </source>
</evidence>
<dbReference type="InterPro" id="IPR050283">
    <property type="entry name" value="E-box_TF_Regulators"/>
</dbReference>
<evidence type="ECO:0000256" key="2">
    <source>
        <dbReference type="ARBA" id="ARBA00022782"/>
    </source>
</evidence>
<dbReference type="InterPro" id="IPR011598">
    <property type="entry name" value="bHLH_dom"/>
</dbReference>
<accession>A0A210PSG8</accession>